<reference evidence="11" key="1">
    <citation type="submission" date="2017-02" db="UniProtKB">
        <authorList>
            <consortium name="WormBaseParasite"/>
        </authorList>
    </citation>
    <scope>IDENTIFICATION</scope>
</reference>
<dbReference type="PANTHER" id="PTHR45951">
    <property type="entry name" value="PROTEIN DISPATCHED-RELATED"/>
    <property type="match status" value="1"/>
</dbReference>
<dbReference type="SUPFAM" id="SSF82866">
    <property type="entry name" value="Multidrug efflux transporter AcrB transmembrane domain"/>
    <property type="match status" value="2"/>
</dbReference>
<evidence type="ECO:0000256" key="1">
    <source>
        <dbReference type="ARBA" id="ARBA00004141"/>
    </source>
</evidence>
<dbReference type="InterPro" id="IPR053958">
    <property type="entry name" value="HMGCR/SNAP/NPC1-like_SSD"/>
</dbReference>
<evidence type="ECO:0000256" key="7">
    <source>
        <dbReference type="SAM" id="Phobius"/>
    </source>
</evidence>
<dbReference type="AlphaFoldDB" id="A0A0N4VIE8"/>
<protein>
    <submittedName>
        <fullName evidence="11">SSD domain-containing protein</fullName>
    </submittedName>
</protein>
<evidence type="ECO:0000256" key="5">
    <source>
        <dbReference type="ARBA" id="ARBA00023180"/>
    </source>
</evidence>
<dbReference type="InterPro" id="IPR000731">
    <property type="entry name" value="SSD"/>
</dbReference>
<dbReference type="Gene3D" id="1.20.1640.10">
    <property type="entry name" value="Multidrug efflux transporter AcrB transmembrane domain"/>
    <property type="match status" value="2"/>
</dbReference>
<feature type="transmembrane region" description="Helical" evidence="7">
    <location>
        <begin position="387"/>
        <end position="405"/>
    </location>
</feature>
<name>A0A0N4VIE8_ENTVE</name>
<feature type="transmembrane region" description="Helical" evidence="7">
    <location>
        <begin position="722"/>
        <end position="741"/>
    </location>
</feature>
<dbReference type="WBParaSite" id="EVEC_0001060101-mRNA-1">
    <property type="protein sequence ID" value="EVEC_0001060101-mRNA-1"/>
    <property type="gene ID" value="EVEC_0001060101"/>
</dbReference>
<evidence type="ECO:0000256" key="2">
    <source>
        <dbReference type="ARBA" id="ARBA00022692"/>
    </source>
</evidence>
<evidence type="ECO:0000313" key="10">
    <source>
        <dbReference type="Proteomes" id="UP000274131"/>
    </source>
</evidence>
<evidence type="ECO:0000256" key="3">
    <source>
        <dbReference type="ARBA" id="ARBA00022989"/>
    </source>
</evidence>
<evidence type="ECO:0000313" key="11">
    <source>
        <dbReference type="WBParaSite" id="EVEC_0001060101-mRNA-1"/>
    </source>
</evidence>
<feature type="transmembrane region" description="Helical" evidence="7">
    <location>
        <begin position="205"/>
        <end position="222"/>
    </location>
</feature>
<dbReference type="InterPro" id="IPR052081">
    <property type="entry name" value="Dispatched_Hh_regulator"/>
</dbReference>
<dbReference type="STRING" id="51028.A0A0N4VIE8"/>
<feature type="transmembrane region" description="Helical" evidence="7">
    <location>
        <begin position="227"/>
        <end position="250"/>
    </location>
</feature>
<comment type="similarity">
    <text evidence="6">Belongs to the dispatched family.</text>
</comment>
<dbReference type="GO" id="GO:0022857">
    <property type="term" value="F:transmembrane transporter activity"/>
    <property type="evidence" value="ECO:0007669"/>
    <property type="project" value="TreeGrafter"/>
</dbReference>
<comment type="subcellular location">
    <subcellularLocation>
        <location evidence="1">Membrane</location>
        <topology evidence="1">Multi-pass membrane protein</topology>
    </subcellularLocation>
</comment>
<dbReference type="EMBL" id="UXUI01010402">
    <property type="protein sequence ID" value="VDD95193.1"/>
    <property type="molecule type" value="Genomic_DNA"/>
</dbReference>
<keyword evidence="3 7" id="KW-1133">Transmembrane helix</keyword>
<feature type="transmembrane region" description="Helical" evidence="7">
    <location>
        <begin position="298"/>
        <end position="323"/>
    </location>
</feature>
<organism evidence="11">
    <name type="scientific">Enterobius vermicularis</name>
    <name type="common">Human pinworm</name>
    <dbReference type="NCBI Taxonomy" id="51028"/>
    <lineage>
        <taxon>Eukaryota</taxon>
        <taxon>Metazoa</taxon>
        <taxon>Ecdysozoa</taxon>
        <taxon>Nematoda</taxon>
        <taxon>Chromadorea</taxon>
        <taxon>Rhabditida</taxon>
        <taxon>Spirurina</taxon>
        <taxon>Oxyuridomorpha</taxon>
        <taxon>Oxyuroidea</taxon>
        <taxon>Oxyuridae</taxon>
        <taxon>Enterobius</taxon>
    </lineage>
</organism>
<keyword evidence="4 7" id="KW-0472">Membrane</keyword>
<dbReference type="Proteomes" id="UP000274131">
    <property type="component" value="Unassembled WGS sequence"/>
</dbReference>
<evidence type="ECO:0000256" key="6">
    <source>
        <dbReference type="ARBA" id="ARBA00038046"/>
    </source>
</evidence>
<sequence length="801" mass="90611">MNINIVDYLSQFVVQVDTYEEAFRYPVLKSLCDLHTVLQNDLQTFDYLTPYRNIWSLPNYMSCLSTVFVANCTFLTEKEAIEVKKMIDHCRSYRTEIINCMKDCYECQPCVNVPENCSSRMMFDLFYRILPKDLNSKPFYINSFLPIFTLMGYRSRGVNNATAQHFLNIQSTLENYSKRNPYLKIKGISMDIKRDILFEGAKRDSLLAGFAAVCVIFVVFAYSMSFLYCLAVGFMLGASVLCALAVYSFFTSDFPLLNLVVFVLLIAIGSDDAFLLLNSFPVKVVNAETVYECLSHTATAMLLTSSSTAVPFFINILSGVIVFRCFGLFAGLTLFFNYILEVSFLPVFLILQKRYLSCMDCIRKYPLSAVGYLMRQILPSVIVKGRYVWIASLSIFFIAAAYVSYSGLRFPEYNPLQLFINSNSHEWYDNNAEKNFEFVENKIGIIIVVRLIWGLSKVDSLSTFRSEMLSLVNHDSRFSLQKTADVANLADQMKKFRELKFIKHESQFWPERYIAWSEGYNCVSGMVCCNKNHETFNDSNTDYCIRLSTSQLYTQYNDTPIYDNTTFELVGYTASLPTKLTYSHRYANLTHSFDLLRESFGNLNGGFYTLEWPLMCIWYDLLTSILSDCRQSVILSFAVVAVMALMHLHMIAFAALITIFCIVVVSVGCVVAVGWVIGVLEAVILVLVVGLSFDFTLHYGASVPPNGCAIHRVQEAAQKSGVPIGLAAFSSVVAGGAMLFAETHAFFQVGVFLVTSTSVSWLFASFFFLPLLCWLLPSSDDCKLCAEEALEDDYTDKCTSL</sequence>
<dbReference type="GO" id="GO:0007224">
    <property type="term" value="P:smoothened signaling pathway"/>
    <property type="evidence" value="ECO:0007669"/>
    <property type="project" value="TreeGrafter"/>
</dbReference>
<keyword evidence="5" id="KW-0325">Glycoprotein</keyword>
<feature type="transmembrane region" description="Helical" evidence="7">
    <location>
        <begin position="747"/>
        <end position="776"/>
    </location>
</feature>
<feature type="domain" description="SSD" evidence="8">
    <location>
        <begin position="230"/>
        <end position="351"/>
    </location>
</feature>
<gene>
    <name evidence="9" type="ORF">EVEC_LOCUS9944</name>
</gene>
<dbReference type="GO" id="GO:0016020">
    <property type="term" value="C:membrane"/>
    <property type="evidence" value="ECO:0007669"/>
    <property type="project" value="UniProtKB-SubCell"/>
</dbReference>
<evidence type="ECO:0000256" key="4">
    <source>
        <dbReference type="ARBA" id="ARBA00023136"/>
    </source>
</evidence>
<keyword evidence="10" id="KW-1185">Reference proteome</keyword>
<proteinExistence type="inferred from homology"/>
<dbReference type="Pfam" id="PF12349">
    <property type="entry name" value="Sterol-sensing"/>
    <property type="match status" value="1"/>
</dbReference>
<dbReference type="PROSITE" id="PS50156">
    <property type="entry name" value="SSD"/>
    <property type="match status" value="1"/>
</dbReference>
<reference evidence="9 10" key="2">
    <citation type="submission" date="2018-10" db="EMBL/GenBank/DDBJ databases">
        <authorList>
            <consortium name="Pathogen Informatics"/>
        </authorList>
    </citation>
    <scope>NUCLEOTIDE SEQUENCE [LARGE SCALE GENOMIC DNA]</scope>
</reference>
<evidence type="ECO:0000259" key="8">
    <source>
        <dbReference type="PROSITE" id="PS50156"/>
    </source>
</evidence>
<accession>A0A0N4VIE8</accession>
<dbReference type="OrthoDB" id="193905at2759"/>
<feature type="transmembrane region" description="Helical" evidence="7">
    <location>
        <begin position="329"/>
        <end position="351"/>
    </location>
</feature>
<keyword evidence="2 7" id="KW-0812">Transmembrane</keyword>
<evidence type="ECO:0000313" key="9">
    <source>
        <dbReference type="EMBL" id="VDD95193.1"/>
    </source>
</evidence>
<dbReference type="PANTHER" id="PTHR45951:SF8">
    <property type="entry name" value="CHE-14 PROTEIN"/>
    <property type="match status" value="1"/>
</dbReference>
<feature type="transmembrane region" description="Helical" evidence="7">
    <location>
        <begin position="256"/>
        <end position="277"/>
    </location>
</feature>